<name>A0A6I4TAU0_9SPHN</name>
<dbReference type="CDD" id="cd00531">
    <property type="entry name" value="NTF2_like"/>
    <property type="match status" value="1"/>
</dbReference>
<dbReference type="SUPFAM" id="SSF54427">
    <property type="entry name" value="NTF2-like"/>
    <property type="match status" value="1"/>
</dbReference>
<dbReference type="InterPro" id="IPR032710">
    <property type="entry name" value="NTF2-like_dom_sf"/>
</dbReference>
<accession>A0A6I4TAU0</accession>
<dbReference type="EMBL" id="WTZA01000001">
    <property type="protein sequence ID" value="MXO74342.1"/>
    <property type="molecule type" value="Genomic_DNA"/>
</dbReference>
<dbReference type="Gene3D" id="3.10.450.50">
    <property type="match status" value="1"/>
</dbReference>
<feature type="domain" description="SnoaL-like" evidence="1">
    <location>
        <begin position="2"/>
        <end position="130"/>
    </location>
</feature>
<organism evidence="2 3">
    <name type="scientific">Tsuneonella aeria</name>
    <dbReference type="NCBI Taxonomy" id="1837929"/>
    <lineage>
        <taxon>Bacteria</taxon>
        <taxon>Pseudomonadati</taxon>
        <taxon>Pseudomonadota</taxon>
        <taxon>Alphaproteobacteria</taxon>
        <taxon>Sphingomonadales</taxon>
        <taxon>Erythrobacteraceae</taxon>
        <taxon>Tsuneonella</taxon>
    </lineage>
</organism>
<dbReference type="Proteomes" id="UP000439522">
    <property type="component" value="Unassembled WGS sequence"/>
</dbReference>
<protein>
    <submittedName>
        <fullName evidence="2">Nuclear transport factor 2 family protein</fullName>
    </submittedName>
</protein>
<dbReference type="AlphaFoldDB" id="A0A6I4TAU0"/>
<dbReference type="RefSeq" id="WP_160610106.1">
    <property type="nucleotide sequence ID" value="NZ_WTZA01000001.1"/>
</dbReference>
<evidence type="ECO:0000259" key="1">
    <source>
        <dbReference type="Pfam" id="PF13577"/>
    </source>
</evidence>
<sequence>MTAADREELRQLAWDYASCVDRGDAEGLVRLFTDDGLVGSSDRGVPAFAGHDGLRQMIAQVGTAFVKTMHNVFNHTFGAIEGDSASGETTCIAGHIIDDGDGGWKVFDMALRYANRYARVDGQWRFAERRLTVEWVETRPVERFDPAGLAMRADNRAAAQAG</sequence>
<keyword evidence="3" id="KW-1185">Reference proteome</keyword>
<reference evidence="2 3" key="1">
    <citation type="submission" date="2019-12" db="EMBL/GenBank/DDBJ databases">
        <title>Genomic-based taxomic classification of the family Erythrobacteraceae.</title>
        <authorList>
            <person name="Xu L."/>
        </authorList>
    </citation>
    <scope>NUCLEOTIDE SEQUENCE [LARGE SCALE GENOMIC DNA]</scope>
    <source>
        <strain evidence="2 3">100921-2</strain>
    </source>
</reference>
<gene>
    <name evidence="2" type="ORF">GRI40_03770</name>
</gene>
<dbReference type="OrthoDB" id="7432584at2"/>
<dbReference type="InterPro" id="IPR037401">
    <property type="entry name" value="SnoaL-like"/>
</dbReference>
<evidence type="ECO:0000313" key="2">
    <source>
        <dbReference type="EMBL" id="MXO74342.1"/>
    </source>
</evidence>
<proteinExistence type="predicted"/>
<dbReference type="Pfam" id="PF13577">
    <property type="entry name" value="SnoaL_4"/>
    <property type="match status" value="1"/>
</dbReference>
<evidence type="ECO:0000313" key="3">
    <source>
        <dbReference type="Proteomes" id="UP000439522"/>
    </source>
</evidence>
<comment type="caution">
    <text evidence="2">The sequence shown here is derived from an EMBL/GenBank/DDBJ whole genome shotgun (WGS) entry which is preliminary data.</text>
</comment>